<evidence type="ECO:0000313" key="2">
    <source>
        <dbReference type="EMBL" id="RXK46961.1"/>
    </source>
</evidence>
<dbReference type="Gene3D" id="3.40.50.720">
    <property type="entry name" value="NAD(P)-binding Rossmann-like Domain"/>
    <property type="match status" value="1"/>
</dbReference>
<dbReference type="EMBL" id="RDFA01000007">
    <property type="protein sequence ID" value="RXK46961.1"/>
    <property type="molecule type" value="Genomic_DNA"/>
</dbReference>
<dbReference type="OrthoDB" id="190387at2157"/>
<feature type="domain" description="Gfo/Idh/MocA-like oxidoreductase N-terminal" evidence="1">
    <location>
        <begin position="56"/>
        <end position="134"/>
    </location>
</feature>
<organism evidence="2 3">
    <name type="scientific">Halorientalis pallida</name>
    <dbReference type="NCBI Taxonomy" id="2479928"/>
    <lineage>
        <taxon>Archaea</taxon>
        <taxon>Methanobacteriati</taxon>
        <taxon>Methanobacteriota</taxon>
        <taxon>Stenosarchaea group</taxon>
        <taxon>Halobacteria</taxon>
        <taxon>Halobacteriales</taxon>
        <taxon>Haloarculaceae</taxon>
        <taxon>Halorientalis</taxon>
    </lineage>
</organism>
<protein>
    <recommendedName>
        <fullName evidence="1">Gfo/Idh/MocA-like oxidoreductase N-terminal domain-containing protein</fullName>
    </recommendedName>
</protein>
<evidence type="ECO:0000313" key="3">
    <source>
        <dbReference type="Proteomes" id="UP000289691"/>
    </source>
</evidence>
<sequence length="310" mass="34218">MSELDVGMIGVSEGNGHPYSFASIVNGYSDDGFQVSEWGVIHDYLREKDPSEFGFDGVAVTHAWTQDEAETECLCAAAQIPNAVDDRETLFDEVDAVVVARDDYETHLDMALPFLERGVPTFVDKPLAVDPDELATFRPYLEDGLCMSCSGMYLARELDEPRANLDPYGSVELVTGTIIKDWSKYGVHLLDAIFGVLDERPEAVSATETATGRTAATISTTGDTTVQINTIGDAPITFDVDIYGSERVVHHALRDNFHAFRRTLWHFFEMVRTGEPQIPVEHTLDVLRTIIAGQQSMDVGETIPVHEVSV</sequence>
<name>A0A498KRV2_9EURY</name>
<evidence type="ECO:0000259" key="1">
    <source>
        <dbReference type="Pfam" id="PF01408"/>
    </source>
</evidence>
<dbReference type="RefSeq" id="WP_129070294.1">
    <property type="nucleotide sequence ID" value="NZ_RDFA01000007.1"/>
</dbReference>
<proteinExistence type="predicted"/>
<comment type="caution">
    <text evidence="2">The sequence shown here is derived from an EMBL/GenBank/DDBJ whole genome shotgun (WGS) entry which is preliminary data.</text>
</comment>
<dbReference type="Gene3D" id="3.30.360.10">
    <property type="entry name" value="Dihydrodipicolinate Reductase, domain 2"/>
    <property type="match status" value="1"/>
</dbReference>
<dbReference type="PANTHER" id="PTHR43708">
    <property type="entry name" value="CONSERVED EXPRESSED OXIDOREDUCTASE (EUROFUNG)"/>
    <property type="match status" value="1"/>
</dbReference>
<dbReference type="AlphaFoldDB" id="A0A498KRV2"/>
<dbReference type="Pfam" id="PF01408">
    <property type="entry name" value="GFO_IDH_MocA"/>
    <property type="match status" value="1"/>
</dbReference>
<dbReference type="InterPro" id="IPR036291">
    <property type="entry name" value="NAD(P)-bd_dom_sf"/>
</dbReference>
<dbReference type="Proteomes" id="UP000289691">
    <property type="component" value="Unassembled WGS sequence"/>
</dbReference>
<dbReference type="InterPro" id="IPR051317">
    <property type="entry name" value="Gfo/Idh/MocA_oxidoreduct"/>
</dbReference>
<reference evidence="2 3" key="1">
    <citation type="submission" date="2019-01" db="EMBL/GenBank/DDBJ databases">
        <title>Halorientalis sp. F13-25 a new haloarchaeum isolated from hypersaline water.</title>
        <authorList>
            <person name="Ana D.-V."/>
            <person name="Cristina S.-P."/>
            <person name="Antonio V."/>
        </authorList>
    </citation>
    <scope>NUCLEOTIDE SEQUENCE [LARGE SCALE GENOMIC DNA]</scope>
    <source>
        <strain evidence="2 3">F13-25</strain>
    </source>
</reference>
<gene>
    <name evidence="2" type="ORF">EAF64_17605</name>
</gene>
<keyword evidence="3" id="KW-1185">Reference proteome</keyword>
<dbReference type="InterPro" id="IPR000683">
    <property type="entry name" value="Gfo/Idh/MocA-like_OxRdtase_N"/>
</dbReference>
<dbReference type="PANTHER" id="PTHR43708:SF4">
    <property type="entry name" value="OXIDOREDUCTASE YCEM-RELATED"/>
    <property type="match status" value="1"/>
</dbReference>
<dbReference type="SUPFAM" id="SSF51735">
    <property type="entry name" value="NAD(P)-binding Rossmann-fold domains"/>
    <property type="match status" value="1"/>
</dbReference>
<accession>A0A498KRV2</accession>
<dbReference type="GO" id="GO:0000166">
    <property type="term" value="F:nucleotide binding"/>
    <property type="evidence" value="ECO:0007669"/>
    <property type="project" value="InterPro"/>
</dbReference>